<proteinExistence type="predicted"/>
<dbReference type="Pfam" id="PF07812">
    <property type="entry name" value="TfuA"/>
    <property type="match status" value="1"/>
</dbReference>
<evidence type="ECO:0000259" key="1">
    <source>
        <dbReference type="Pfam" id="PF07812"/>
    </source>
</evidence>
<dbReference type="EMBL" id="LVVT01000014">
    <property type="protein sequence ID" value="TQS82992.1"/>
    <property type="molecule type" value="Genomic_DNA"/>
</dbReference>
<evidence type="ECO:0000313" key="2">
    <source>
        <dbReference type="EMBL" id="TQS82992.1"/>
    </source>
</evidence>
<comment type="caution">
    <text evidence="2">The sequence shown here is derived from an EMBL/GenBank/DDBJ whole genome shotgun (WGS) entry which is preliminary data.</text>
</comment>
<reference evidence="2" key="1">
    <citation type="submission" date="2016-03" db="EMBL/GenBank/DDBJ databases">
        <authorList>
            <person name="Borrel G."/>
            <person name="Mccann A."/>
            <person name="O'Toole P.W."/>
        </authorList>
    </citation>
    <scope>NUCLEOTIDE SEQUENCE</scope>
    <source>
        <strain evidence="2">183</strain>
    </source>
</reference>
<protein>
    <recommendedName>
        <fullName evidence="1">TfuA-like core domain-containing protein</fullName>
    </recommendedName>
</protein>
<organism evidence="2 3">
    <name type="scientific">Candidatus Methanomassiliicoccus intestinalis</name>
    <dbReference type="NCBI Taxonomy" id="1406512"/>
    <lineage>
        <taxon>Archaea</taxon>
        <taxon>Methanobacteriati</taxon>
        <taxon>Thermoplasmatota</taxon>
        <taxon>Thermoplasmata</taxon>
        <taxon>Methanomassiliicoccales</taxon>
        <taxon>Methanomassiliicoccaceae</taxon>
        <taxon>Methanomassiliicoccus</taxon>
    </lineage>
</organism>
<evidence type="ECO:0000313" key="3">
    <source>
        <dbReference type="Proteomes" id="UP000752814"/>
    </source>
</evidence>
<accession>A0A8J8PFM8</accession>
<feature type="domain" description="TfuA-like core" evidence="1">
    <location>
        <begin position="47"/>
        <end position="164"/>
    </location>
</feature>
<dbReference type="AlphaFoldDB" id="A0A8J8PFM8"/>
<sequence>MTTFVYVGPSMPHEDACKILNAEYLPPVKRGDLQNVPDDVDTVVIIDGVLLNDAAVGHREILSLLKSGINVIGGGSMGALRAAELGSFGMKGLGRIYEEYKSGRVDGDDEVVLAYDPFSLAPLSEPLINFRLNLYESVNNDVISKNVADEIISALKKVYYPHRTDKKFTEIVSLFLNEPECGSFLTYWNYNFKDYKNLDAKIILESLKK</sequence>
<dbReference type="RefSeq" id="WP_400194728.1">
    <property type="nucleotide sequence ID" value="NZ_CAYAYE010000014.1"/>
</dbReference>
<dbReference type="Proteomes" id="UP000752814">
    <property type="component" value="Unassembled WGS sequence"/>
</dbReference>
<dbReference type="InterPro" id="IPR012924">
    <property type="entry name" value="TfuA_core"/>
</dbReference>
<name>A0A8J8PFM8_9ARCH</name>
<gene>
    <name evidence="2" type="ORF">A3207_03365</name>
</gene>